<dbReference type="AlphaFoldDB" id="A0A427XN20"/>
<dbReference type="Proteomes" id="UP000279236">
    <property type="component" value="Unassembled WGS sequence"/>
</dbReference>
<comment type="caution">
    <text evidence="1">The sequence shown here is derived from an EMBL/GenBank/DDBJ whole genome shotgun (WGS) entry which is preliminary data.</text>
</comment>
<gene>
    <name evidence="1" type="ORF">EHS24_008868</name>
</gene>
<dbReference type="EMBL" id="RSCE01000008">
    <property type="protein sequence ID" value="RSH80295.1"/>
    <property type="molecule type" value="Genomic_DNA"/>
</dbReference>
<keyword evidence="2" id="KW-1185">Reference proteome</keyword>
<dbReference type="OrthoDB" id="3364892at2759"/>
<protein>
    <submittedName>
        <fullName evidence="1">Uncharacterized protein</fullName>
    </submittedName>
</protein>
<dbReference type="GeneID" id="39593411"/>
<organism evidence="1 2">
    <name type="scientific">Apiotrichum porosum</name>
    <dbReference type="NCBI Taxonomy" id="105984"/>
    <lineage>
        <taxon>Eukaryota</taxon>
        <taxon>Fungi</taxon>
        <taxon>Dikarya</taxon>
        <taxon>Basidiomycota</taxon>
        <taxon>Agaricomycotina</taxon>
        <taxon>Tremellomycetes</taxon>
        <taxon>Trichosporonales</taxon>
        <taxon>Trichosporonaceae</taxon>
        <taxon>Apiotrichum</taxon>
    </lineage>
</organism>
<evidence type="ECO:0000313" key="1">
    <source>
        <dbReference type="EMBL" id="RSH80295.1"/>
    </source>
</evidence>
<proteinExistence type="predicted"/>
<dbReference type="RefSeq" id="XP_028475242.1">
    <property type="nucleotide sequence ID" value="XM_028624170.1"/>
</dbReference>
<evidence type="ECO:0000313" key="2">
    <source>
        <dbReference type="Proteomes" id="UP000279236"/>
    </source>
</evidence>
<sequence>MTPAPSDSDEQHGSPGATAPVLVVVSGVPGDSMTKAVTIITSCGNDAVSPLERGDGATTVLPPPTTSTSAGAAITRSLLLFMGFMFRRPSKLFRPNRLDTWAGLRQLAESADQNLSPSFVRSIFKLKGGPIVVAASLLPPLLVNTTLGFLLFSSHSLLSLWLARLPYFHRRVADPVSEEHQDLLDELIQRDFLGGLDGDYGVATGDAIVEEEVTFETIIRGPRTIPAHPTLLSAIAGAGAGVIQGMAFTPIENIVKFFQQSAASVTAIIARFLRLPTPKLTTALTQSLGPGPPPASPLEALRNLFAGSSWHKSQSWWSGWRWAVGRDA</sequence>
<accession>A0A427XN20</accession>
<name>A0A427XN20_9TREE</name>
<dbReference type="STRING" id="105984.A0A427XN20"/>
<reference evidence="1 2" key="1">
    <citation type="submission" date="2018-11" db="EMBL/GenBank/DDBJ databases">
        <title>Genome sequence of Apiotrichum porosum DSM 27194.</title>
        <authorList>
            <person name="Aliyu H."/>
            <person name="Gorte O."/>
            <person name="Ochsenreither K."/>
        </authorList>
    </citation>
    <scope>NUCLEOTIDE SEQUENCE [LARGE SCALE GENOMIC DNA]</scope>
    <source>
        <strain evidence="1 2">DSM 27194</strain>
    </source>
</reference>